<name>D2R0A6_PIRSD</name>
<feature type="region of interest" description="Disordered" evidence="1">
    <location>
        <begin position="131"/>
        <end position="236"/>
    </location>
</feature>
<dbReference type="EMBL" id="CP001848">
    <property type="protein sequence ID" value="ADB14774.1"/>
    <property type="molecule type" value="Genomic_DNA"/>
</dbReference>
<keyword evidence="2" id="KW-1133">Transmembrane helix</keyword>
<keyword evidence="2" id="KW-0812">Transmembrane</keyword>
<proteinExistence type="predicted"/>
<dbReference type="eggNOG" id="ENOG5032UZG">
    <property type="taxonomic scope" value="Bacteria"/>
</dbReference>
<dbReference type="OrthoDB" id="272812at2"/>
<evidence type="ECO:0000313" key="4">
    <source>
        <dbReference type="EMBL" id="ADB14774.1"/>
    </source>
</evidence>
<dbReference type="Proteomes" id="UP000001887">
    <property type="component" value="Chromosome"/>
</dbReference>
<feature type="compositionally biased region" description="Pro residues" evidence="1">
    <location>
        <begin position="225"/>
        <end position="236"/>
    </location>
</feature>
<accession>D2R0A6</accession>
<gene>
    <name evidence="4" type="ordered locus">Psta_0077</name>
</gene>
<dbReference type="InterPro" id="IPR013229">
    <property type="entry name" value="PEGA"/>
</dbReference>
<dbReference type="HOGENOM" id="CLU_1174551_0_0_0"/>
<evidence type="ECO:0000256" key="2">
    <source>
        <dbReference type="SAM" id="Phobius"/>
    </source>
</evidence>
<evidence type="ECO:0000256" key="1">
    <source>
        <dbReference type="SAM" id="MobiDB-lite"/>
    </source>
</evidence>
<feature type="transmembrane region" description="Helical" evidence="2">
    <location>
        <begin position="20"/>
        <end position="37"/>
    </location>
</feature>
<protein>
    <submittedName>
        <fullName evidence="4">PEGA domain protein</fullName>
    </submittedName>
</protein>
<organism evidence="4 5">
    <name type="scientific">Pirellula staleyi (strain ATCC 27377 / DSM 6068 / ICPB 4128)</name>
    <name type="common">Pirella staleyi</name>
    <dbReference type="NCBI Taxonomy" id="530564"/>
    <lineage>
        <taxon>Bacteria</taxon>
        <taxon>Pseudomonadati</taxon>
        <taxon>Planctomycetota</taxon>
        <taxon>Planctomycetia</taxon>
        <taxon>Pirellulales</taxon>
        <taxon>Pirellulaceae</taxon>
        <taxon>Pirellula</taxon>
    </lineage>
</organism>
<keyword evidence="2" id="KW-0472">Membrane</keyword>
<dbReference type="KEGG" id="psl:Psta_0077"/>
<evidence type="ECO:0000313" key="5">
    <source>
        <dbReference type="Proteomes" id="UP000001887"/>
    </source>
</evidence>
<reference evidence="4 5" key="1">
    <citation type="journal article" date="2009" name="Stand. Genomic Sci.">
        <title>Complete genome sequence of Pirellula staleyi type strain (ATCC 27377).</title>
        <authorList>
            <person name="Clum A."/>
            <person name="Tindall B.J."/>
            <person name="Sikorski J."/>
            <person name="Ivanova N."/>
            <person name="Mavrommatis K."/>
            <person name="Lucas S."/>
            <person name="Glavina del Rio T."/>
            <person name="Nolan M."/>
            <person name="Chen F."/>
            <person name="Tice H."/>
            <person name="Pitluck S."/>
            <person name="Cheng J.F."/>
            <person name="Chertkov O."/>
            <person name="Brettin T."/>
            <person name="Han C."/>
            <person name="Detter J.C."/>
            <person name="Kuske C."/>
            <person name="Bruce D."/>
            <person name="Goodwin L."/>
            <person name="Ovchinikova G."/>
            <person name="Pati A."/>
            <person name="Mikhailova N."/>
            <person name="Chen A."/>
            <person name="Palaniappan K."/>
            <person name="Land M."/>
            <person name="Hauser L."/>
            <person name="Chang Y.J."/>
            <person name="Jeffries C.D."/>
            <person name="Chain P."/>
            <person name="Rohde M."/>
            <person name="Goker M."/>
            <person name="Bristow J."/>
            <person name="Eisen J.A."/>
            <person name="Markowitz V."/>
            <person name="Hugenholtz P."/>
            <person name="Kyrpides N.C."/>
            <person name="Klenk H.P."/>
            <person name="Lapidus A."/>
        </authorList>
    </citation>
    <scope>NUCLEOTIDE SEQUENCE [LARGE SCALE GENOMIC DNA]</scope>
    <source>
        <strain evidence="5">ATCC 27377 / DSM 6068 / ICPB 4128</strain>
    </source>
</reference>
<keyword evidence="5" id="KW-1185">Reference proteome</keyword>
<dbReference type="STRING" id="530564.Psta_0077"/>
<feature type="compositionally biased region" description="Polar residues" evidence="1">
    <location>
        <begin position="134"/>
        <end position="143"/>
    </location>
</feature>
<sequence>MTTQTHSPEARRTSSPTGRWSVIGLLVVLCLFSTGCVRRRLTVRTFPPGAQVFVDDQEVGVTPCSTNFIYYGTRKLTIIKDGYRTETLYQEISPPWYQIPPLDFAAENLTTREFRDERIVDVTLVPQEVVPPEQLQSRAQSLRDQVRGGGVTSLPPGAAAAAEQSQPPKIGLPGDGLPGGEPQLYLPDGVSAPPPSAGMRPGSGETYISPPTGFTPAPADSGFTPPLPPNPYLPPQ</sequence>
<dbReference type="AlphaFoldDB" id="D2R0A6"/>
<evidence type="ECO:0000259" key="3">
    <source>
        <dbReference type="Pfam" id="PF08308"/>
    </source>
</evidence>
<feature type="domain" description="PEGA" evidence="3">
    <location>
        <begin position="41"/>
        <end position="85"/>
    </location>
</feature>
<dbReference type="Pfam" id="PF08308">
    <property type="entry name" value="PEGA"/>
    <property type="match status" value="1"/>
</dbReference>